<comment type="caution">
    <text evidence="4">The sequence shown here is derived from an EMBL/GenBank/DDBJ whole genome shotgun (WGS) entry which is preliminary data.</text>
</comment>
<dbReference type="GO" id="GO:0003677">
    <property type="term" value="F:DNA binding"/>
    <property type="evidence" value="ECO:0007669"/>
    <property type="project" value="UniProtKB-KW"/>
</dbReference>
<dbReference type="Proteomes" id="UP000440694">
    <property type="component" value="Unassembled WGS sequence"/>
</dbReference>
<dbReference type="SUPFAM" id="SSF47413">
    <property type="entry name" value="lambda repressor-like DNA-binding domains"/>
    <property type="match status" value="1"/>
</dbReference>
<dbReference type="PROSITE" id="PS50943">
    <property type="entry name" value="HTH_CROC1"/>
    <property type="match status" value="1"/>
</dbReference>
<keyword evidence="5" id="KW-1185">Reference proteome</keyword>
<evidence type="ECO:0000256" key="1">
    <source>
        <dbReference type="ARBA" id="ARBA00023125"/>
    </source>
</evidence>
<dbReference type="AlphaFoldDB" id="A0A6I3KKZ4"/>
<feature type="region of interest" description="Disordered" evidence="2">
    <location>
        <begin position="1"/>
        <end position="23"/>
    </location>
</feature>
<dbReference type="InterPro" id="IPR050807">
    <property type="entry name" value="TransReg_Diox_bact_type"/>
</dbReference>
<dbReference type="Pfam" id="PF01381">
    <property type="entry name" value="HTH_3"/>
    <property type="match status" value="1"/>
</dbReference>
<dbReference type="SUPFAM" id="SSF51182">
    <property type="entry name" value="RmlC-like cupins"/>
    <property type="match status" value="1"/>
</dbReference>
<dbReference type="CDD" id="cd00093">
    <property type="entry name" value="HTH_XRE"/>
    <property type="match status" value="1"/>
</dbReference>
<evidence type="ECO:0000313" key="4">
    <source>
        <dbReference type="EMBL" id="MTD95804.1"/>
    </source>
</evidence>
<sequence>MARTDKEHGTRRPRFDGGASAPRSLPAIIGTNLKRLRTRQGHSLERLAKLAGVSRAMLSQIETGKSVPTISLLLKVAEALGVSLATLVSKPASQQTKVLVRNTSPLLSSNGGRFTARALFVPSEADARVEFYECRLAAKHREAFEPQVGGTRESIVVVKGRVELTVGVDQPLLLSEGDAALFQADVERIFRNPEGNEALLYRVVTYNGKSG</sequence>
<dbReference type="PANTHER" id="PTHR46797:SF1">
    <property type="entry name" value="METHYLPHOSPHONATE SYNTHASE"/>
    <property type="match status" value="1"/>
</dbReference>
<dbReference type="GO" id="GO:0005829">
    <property type="term" value="C:cytosol"/>
    <property type="evidence" value="ECO:0007669"/>
    <property type="project" value="TreeGrafter"/>
</dbReference>
<protein>
    <submittedName>
        <fullName evidence="4">Helix-turn-helix domain-containing protein</fullName>
    </submittedName>
</protein>
<dbReference type="GO" id="GO:0003700">
    <property type="term" value="F:DNA-binding transcription factor activity"/>
    <property type="evidence" value="ECO:0007669"/>
    <property type="project" value="TreeGrafter"/>
</dbReference>
<dbReference type="InterPro" id="IPR010982">
    <property type="entry name" value="Lambda_DNA-bd_dom_sf"/>
</dbReference>
<organism evidence="4 5">
    <name type="scientific">Hyphomicrobium album</name>
    <dbReference type="NCBI Taxonomy" id="2665159"/>
    <lineage>
        <taxon>Bacteria</taxon>
        <taxon>Pseudomonadati</taxon>
        <taxon>Pseudomonadota</taxon>
        <taxon>Alphaproteobacteria</taxon>
        <taxon>Hyphomicrobiales</taxon>
        <taxon>Hyphomicrobiaceae</taxon>
        <taxon>Hyphomicrobium</taxon>
    </lineage>
</organism>
<dbReference type="Gene3D" id="1.10.260.40">
    <property type="entry name" value="lambda repressor-like DNA-binding domains"/>
    <property type="match status" value="1"/>
</dbReference>
<dbReference type="EMBL" id="WMBQ01000002">
    <property type="protein sequence ID" value="MTD95804.1"/>
    <property type="molecule type" value="Genomic_DNA"/>
</dbReference>
<evidence type="ECO:0000259" key="3">
    <source>
        <dbReference type="PROSITE" id="PS50943"/>
    </source>
</evidence>
<dbReference type="InterPro" id="IPR013096">
    <property type="entry name" value="Cupin_2"/>
</dbReference>
<dbReference type="Gene3D" id="2.60.120.10">
    <property type="entry name" value="Jelly Rolls"/>
    <property type="match status" value="1"/>
</dbReference>
<feature type="compositionally biased region" description="Basic and acidic residues" evidence="2">
    <location>
        <begin position="1"/>
        <end position="15"/>
    </location>
</feature>
<dbReference type="InterPro" id="IPR001387">
    <property type="entry name" value="Cro/C1-type_HTH"/>
</dbReference>
<dbReference type="InterPro" id="IPR014710">
    <property type="entry name" value="RmlC-like_jellyroll"/>
</dbReference>
<feature type="domain" description="HTH cro/C1-type" evidence="3">
    <location>
        <begin position="33"/>
        <end position="87"/>
    </location>
</feature>
<evidence type="ECO:0000256" key="2">
    <source>
        <dbReference type="SAM" id="MobiDB-lite"/>
    </source>
</evidence>
<dbReference type="CDD" id="cd02209">
    <property type="entry name" value="cupin_XRE_C"/>
    <property type="match status" value="1"/>
</dbReference>
<dbReference type="Pfam" id="PF07883">
    <property type="entry name" value="Cupin_2"/>
    <property type="match status" value="1"/>
</dbReference>
<gene>
    <name evidence="4" type="ORF">GIW81_15805</name>
</gene>
<keyword evidence="1" id="KW-0238">DNA-binding</keyword>
<proteinExistence type="predicted"/>
<dbReference type="InterPro" id="IPR011051">
    <property type="entry name" value="RmlC_Cupin_sf"/>
</dbReference>
<evidence type="ECO:0000313" key="5">
    <source>
        <dbReference type="Proteomes" id="UP000440694"/>
    </source>
</evidence>
<dbReference type="SMART" id="SM00530">
    <property type="entry name" value="HTH_XRE"/>
    <property type="match status" value="1"/>
</dbReference>
<dbReference type="PANTHER" id="PTHR46797">
    <property type="entry name" value="HTH-TYPE TRANSCRIPTIONAL REGULATOR"/>
    <property type="match status" value="1"/>
</dbReference>
<accession>A0A6I3KKZ4</accession>
<reference evidence="4 5" key="1">
    <citation type="submission" date="2019-11" db="EMBL/GenBank/DDBJ databases">
        <title>Identification of a novel strain.</title>
        <authorList>
            <person name="Xu Q."/>
            <person name="Wang G."/>
        </authorList>
    </citation>
    <scope>NUCLEOTIDE SEQUENCE [LARGE SCALE GENOMIC DNA]</scope>
    <source>
        <strain evidence="5">xq</strain>
    </source>
</reference>
<name>A0A6I3KKZ4_9HYPH</name>